<evidence type="ECO:0000313" key="2">
    <source>
        <dbReference type="EMBL" id="PAV66037.1"/>
    </source>
</evidence>
<evidence type="ECO:0000313" key="3">
    <source>
        <dbReference type="Proteomes" id="UP000218231"/>
    </source>
</evidence>
<organism evidence="2 3">
    <name type="scientific">Diploscapter pachys</name>
    <dbReference type="NCBI Taxonomy" id="2018661"/>
    <lineage>
        <taxon>Eukaryota</taxon>
        <taxon>Metazoa</taxon>
        <taxon>Ecdysozoa</taxon>
        <taxon>Nematoda</taxon>
        <taxon>Chromadorea</taxon>
        <taxon>Rhabditida</taxon>
        <taxon>Rhabditina</taxon>
        <taxon>Rhabditomorpha</taxon>
        <taxon>Rhabditoidea</taxon>
        <taxon>Rhabditidae</taxon>
        <taxon>Diploscapter</taxon>
    </lineage>
</organism>
<reference evidence="2 3" key="1">
    <citation type="journal article" date="2017" name="Curr. Biol.">
        <title>Genome architecture and evolution of a unichromosomal asexual nematode.</title>
        <authorList>
            <person name="Fradin H."/>
            <person name="Zegar C."/>
            <person name="Gutwein M."/>
            <person name="Lucas J."/>
            <person name="Kovtun M."/>
            <person name="Corcoran D."/>
            <person name="Baugh L.R."/>
            <person name="Kiontke K."/>
            <person name="Gunsalus K."/>
            <person name="Fitch D.H."/>
            <person name="Piano F."/>
        </authorList>
    </citation>
    <scope>NUCLEOTIDE SEQUENCE [LARGE SCALE GENOMIC DNA]</scope>
    <source>
        <strain evidence="2">PF1309</strain>
    </source>
</reference>
<feature type="region of interest" description="Disordered" evidence="1">
    <location>
        <begin position="1"/>
        <end position="28"/>
    </location>
</feature>
<gene>
    <name evidence="2" type="ORF">WR25_16205</name>
</gene>
<accession>A0A2A2JWH4</accession>
<keyword evidence="3" id="KW-1185">Reference proteome</keyword>
<comment type="caution">
    <text evidence="2">The sequence shown here is derived from an EMBL/GenBank/DDBJ whole genome shotgun (WGS) entry which is preliminary data.</text>
</comment>
<feature type="compositionally biased region" description="Basic and acidic residues" evidence="1">
    <location>
        <begin position="1"/>
        <end position="16"/>
    </location>
</feature>
<evidence type="ECO:0000256" key="1">
    <source>
        <dbReference type="SAM" id="MobiDB-lite"/>
    </source>
</evidence>
<proteinExistence type="predicted"/>
<dbReference type="AlphaFoldDB" id="A0A2A2JWH4"/>
<dbReference type="Proteomes" id="UP000218231">
    <property type="component" value="Unassembled WGS sequence"/>
</dbReference>
<dbReference type="EMBL" id="LIAE01010169">
    <property type="protein sequence ID" value="PAV66037.1"/>
    <property type="molecule type" value="Genomic_DNA"/>
</dbReference>
<name>A0A2A2JWH4_9BILA</name>
<sequence length="106" mass="11065">MTQAHQARECDRDPRRANGITASGTMRRTNSGRLAASFRWSAVLVRAQLQSVDAGDRPCADGVGVGAEACMETAFGDVLFAADEKVDPVASVAAGHGDGMRAGPFD</sequence>
<protein>
    <submittedName>
        <fullName evidence="2">Uncharacterized protein</fullName>
    </submittedName>
</protein>